<reference evidence="2 3" key="1">
    <citation type="submission" date="2017-07" db="EMBL/GenBank/DDBJ databases">
        <title>Complete Genome Sequence of the cosmetic ferment Vitreoscilla filiformis (ATCC15551).</title>
        <authorList>
            <person name="Contreras S."/>
            <person name="Sagory-Zalkind P."/>
            <person name="Blanquart H."/>
            <person name="Iltis A."/>
            <person name="Morand S.C."/>
        </authorList>
    </citation>
    <scope>NUCLEOTIDE SEQUENCE [LARGE SCALE GENOMIC DNA]</scope>
    <source>
        <strain evidence="2 3">ATCC 15551</strain>
    </source>
</reference>
<sequence length="122" mass="13702">MKKTWVEGLEMLVVGLALSGLTVSVVFRKLAVALVSLWLLVMVFRRVIRRTSVPAQPASRRALGAIFVLSVLEMGVLVEMTQLPVRFDQPGFEMSHWLWVLLGLAVLFIVQVAWFRPKNPTA</sequence>
<dbReference type="AlphaFoldDB" id="A0A221KEL2"/>
<dbReference type="OrthoDB" id="8558195at2"/>
<organism evidence="2 3">
    <name type="scientific">Vitreoscilla filiformis</name>
    <dbReference type="NCBI Taxonomy" id="63"/>
    <lineage>
        <taxon>Bacteria</taxon>
        <taxon>Pseudomonadati</taxon>
        <taxon>Pseudomonadota</taxon>
        <taxon>Betaproteobacteria</taxon>
        <taxon>Neisseriales</taxon>
        <taxon>Neisseriaceae</taxon>
        <taxon>Vitreoscilla</taxon>
    </lineage>
</organism>
<dbReference type="RefSeq" id="WP_089416576.1">
    <property type="nucleotide sequence ID" value="NZ_CP022423.1"/>
</dbReference>
<keyword evidence="3" id="KW-1185">Reference proteome</keyword>
<keyword evidence="1" id="KW-0812">Transmembrane</keyword>
<evidence type="ECO:0000313" key="2">
    <source>
        <dbReference type="EMBL" id="ASM77482.1"/>
    </source>
</evidence>
<evidence type="ECO:0000256" key="1">
    <source>
        <dbReference type="SAM" id="Phobius"/>
    </source>
</evidence>
<name>A0A221KEL2_VITFI</name>
<feature type="transmembrane region" description="Helical" evidence="1">
    <location>
        <begin position="12"/>
        <end position="41"/>
    </location>
</feature>
<keyword evidence="1" id="KW-0472">Membrane</keyword>
<feature type="transmembrane region" description="Helical" evidence="1">
    <location>
        <begin position="97"/>
        <end position="115"/>
    </location>
</feature>
<dbReference type="KEGG" id="vff:VITFI_CDS1704"/>
<gene>
    <name evidence="2" type="ORF">VITFI_CDS1704</name>
</gene>
<accession>A0A221KEL2</accession>
<proteinExistence type="predicted"/>
<keyword evidence="1" id="KW-1133">Transmembrane helix</keyword>
<dbReference type="EMBL" id="CP022423">
    <property type="protein sequence ID" value="ASM77482.1"/>
    <property type="molecule type" value="Genomic_DNA"/>
</dbReference>
<protein>
    <submittedName>
        <fullName evidence="2">Uncharacterized protein</fullName>
    </submittedName>
</protein>
<evidence type="ECO:0000313" key="3">
    <source>
        <dbReference type="Proteomes" id="UP000199729"/>
    </source>
</evidence>
<feature type="transmembrane region" description="Helical" evidence="1">
    <location>
        <begin position="62"/>
        <end position="85"/>
    </location>
</feature>
<dbReference type="Proteomes" id="UP000199729">
    <property type="component" value="Chromosome"/>
</dbReference>